<evidence type="ECO:0000313" key="2">
    <source>
        <dbReference type="Proteomes" id="UP001605036"/>
    </source>
</evidence>
<dbReference type="EMBL" id="JBHFFA010000003">
    <property type="protein sequence ID" value="KAL2632743.1"/>
    <property type="molecule type" value="Genomic_DNA"/>
</dbReference>
<protein>
    <submittedName>
        <fullName evidence="1">Uncharacterized protein</fullName>
    </submittedName>
</protein>
<name>A0ABD1YPY8_9MARC</name>
<reference evidence="1 2" key="1">
    <citation type="submission" date="2024-09" db="EMBL/GenBank/DDBJ databases">
        <title>Chromosome-scale assembly of Riccia fluitans.</title>
        <authorList>
            <person name="Paukszto L."/>
            <person name="Sawicki J."/>
            <person name="Karawczyk K."/>
            <person name="Piernik-Szablinska J."/>
            <person name="Szczecinska M."/>
            <person name="Mazdziarz M."/>
        </authorList>
    </citation>
    <scope>NUCLEOTIDE SEQUENCE [LARGE SCALE GENOMIC DNA]</scope>
    <source>
        <strain evidence="1">Rf_01</strain>
        <tissue evidence="1">Aerial parts of the thallus</tissue>
    </source>
</reference>
<proteinExistence type="predicted"/>
<keyword evidence="2" id="KW-1185">Reference proteome</keyword>
<accession>A0ABD1YPY8</accession>
<evidence type="ECO:0000313" key="1">
    <source>
        <dbReference type="EMBL" id="KAL2632743.1"/>
    </source>
</evidence>
<sequence>MIWGQVHSYNPFCAATLNTCAIAYQFAPTCDLENIEEFRADVNFVGDCLTYRRTFQRFHSVGNFQIKQNMDGDNDVQDGVVVFDYTEKPPSWLINN</sequence>
<dbReference type="AlphaFoldDB" id="A0ABD1YPY8"/>
<comment type="caution">
    <text evidence="1">The sequence shown here is derived from an EMBL/GenBank/DDBJ whole genome shotgun (WGS) entry which is preliminary data.</text>
</comment>
<organism evidence="1 2">
    <name type="scientific">Riccia fluitans</name>
    <dbReference type="NCBI Taxonomy" id="41844"/>
    <lineage>
        <taxon>Eukaryota</taxon>
        <taxon>Viridiplantae</taxon>
        <taxon>Streptophyta</taxon>
        <taxon>Embryophyta</taxon>
        <taxon>Marchantiophyta</taxon>
        <taxon>Marchantiopsida</taxon>
        <taxon>Marchantiidae</taxon>
        <taxon>Marchantiales</taxon>
        <taxon>Ricciaceae</taxon>
        <taxon>Riccia</taxon>
    </lineage>
</organism>
<dbReference type="Proteomes" id="UP001605036">
    <property type="component" value="Unassembled WGS sequence"/>
</dbReference>
<gene>
    <name evidence="1" type="ORF">R1flu_004222</name>
</gene>